<accession>A0A6L2NK14</accession>
<gene>
    <name evidence="2" type="ORF">Tci_057925</name>
</gene>
<feature type="compositionally biased region" description="Polar residues" evidence="1">
    <location>
        <begin position="67"/>
        <end position="80"/>
    </location>
</feature>
<feature type="region of interest" description="Disordered" evidence="1">
    <location>
        <begin position="146"/>
        <end position="185"/>
    </location>
</feature>
<evidence type="ECO:0000313" key="2">
    <source>
        <dbReference type="EMBL" id="GEU85947.1"/>
    </source>
</evidence>
<dbReference type="EMBL" id="BKCJ010009215">
    <property type="protein sequence ID" value="GEU85947.1"/>
    <property type="molecule type" value="Genomic_DNA"/>
</dbReference>
<reference evidence="2" key="1">
    <citation type="journal article" date="2019" name="Sci. Rep.">
        <title>Draft genome of Tanacetum cinerariifolium, the natural source of mosquito coil.</title>
        <authorList>
            <person name="Yamashiro T."/>
            <person name="Shiraishi A."/>
            <person name="Satake H."/>
            <person name="Nakayama K."/>
        </authorList>
    </citation>
    <scope>NUCLEOTIDE SEQUENCE</scope>
</reference>
<comment type="caution">
    <text evidence="2">The sequence shown here is derived from an EMBL/GenBank/DDBJ whole genome shotgun (WGS) entry which is preliminary data.</text>
</comment>
<feature type="region of interest" description="Disordered" evidence="1">
    <location>
        <begin position="32"/>
        <end position="80"/>
    </location>
</feature>
<sequence>MSTPAHPDPKISSQTEALSKLEEFQPLVSRVPLTDEEFEVSEPSDTRITSSHSSTSLDFTAPLSPNHPLTQASPTPTPTRVSFHRRIARMAVRTQPTLFLSMSARIAEATALSPSSFRKRYRSAYETPSPSSSLTLPIRKRYRGTSELILDTETEGESSDSDAEREEDEGPSLKEEEEATPEGQQQAISVVDTAVDTPEGQQQAISVLDMRQQKGAERISAFRHLTPVTWVDPEDGRVYTNIPTYVPPAAHVQTPPYPEWLSGSLPVSSSSLVRLDALPPTLFEDYDRDLRELYTRSWAVRDKIFLQRYRFRSLEQEQERATVTFSAIWRPILALKAWASQTDAQRAALWHAIYDI</sequence>
<protein>
    <submittedName>
        <fullName evidence="2">Uncharacterized protein</fullName>
    </submittedName>
</protein>
<feature type="compositionally biased region" description="Polar residues" evidence="1">
    <location>
        <begin position="46"/>
        <end position="58"/>
    </location>
</feature>
<evidence type="ECO:0000256" key="1">
    <source>
        <dbReference type="SAM" id="MobiDB-lite"/>
    </source>
</evidence>
<organism evidence="2">
    <name type="scientific">Tanacetum cinerariifolium</name>
    <name type="common">Dalmatian daisy</name>
    <name type="synonym">Chrysanthemum cinerariifolium</name>
    <dbReference type="NCBI Taxonomy" id="118510"/>
    <lineage>
        <taxon>Eukaryota</taxon>
        <taxon>Viridiplantae</taxon>
        <taxon>Streptophyta</taxon>
        <taxon>Embryophyta</taxon>
        <taxon>Tracheophyta</taxon>
        <taxon>Spermatophyta</taxon>
        <taxon>Magnoliopsida</taxon>
        <taxon>eudicotyledons</taxon>
        <taxon>Gunneridae</taxon>
        <taxon>Pentapetalae</taxon>
        <taxon>asterids</taxon>
        <taxon>campanulids</taxon>
        <taxon>Asterales</taxon>
        <taxon>Asteraceae</taxon>
        <taxon>Asteroideae</taxon>
        <taxon>Anthemideae</taxon>
        <taxon>Anthemidinae</taxon>
        <taxon>Tanacetum</taxon>
    </lineage>
</organism>
<feature type="compositionally biased region" description="Acidic residues" evidence="1">
    <location>
        <begin position="150"/>
        <end position="180"/>
    </location>
</feature>
<proteinExistence type="predicted"/>
<dbReference type="AlphaFoldDB" id="A0A6L2NK14"/>
<name>A0A6L2NK14_TANCI</name>